<evidence type="ECO:0000256" key="4">
    <source>
        <dbReference type="RuleBase" id="RU364152"/>
    </source>
</evidence>
<dbReference type="GeneID" id="27314545"/>
<evidence type="ECO:0000256" key="2">
    <source>
        <dbReference type="ARBA" id="ARBA00010743"/>
    </source>
</evidence>
<dbReference type="InParanoid" id="A0A0D2A5S9"/>
<dbReference type="VEuPathDB" id="FungiDB:PV09_06572"/>
<dbReference type="GO" id="GO:0016592">
    <property type="term" value="C:mediator complex"/>
    <property type="evidence" value="ECO:0007669"/>
    <property type="project" value="InterPro"/>
</dbReference>
<dbReference type="GO" id="GO:0006357">
    <property type="term" value="P:regulation of transcription by RNA polymerase II"/>
    <property type="evidence" value="ECO:0007669"/>
    <property type="project" value="InterPro"/>
</dbReference>
<protein>
    <recommendedName>
        <fullName evidence="4">Mediator of RNA polymerase II transcription subunit 20</fullName>
    </recommendedName>
    <alternativeName>
        <fullName evidence="4">Mediator complex subunit 20</fullName>
    </alternativeName>
</protein>
<evidence type="ECO:0000256" key="1">
    <source>
        <dbReference type="ARBA" id="ARBA00004123"/>
    </source>
</evidence>
<name>A0A0D2A5S9_9PEZI</name>
<dbReference type="Proteomes" id="UP000053259">
    <property type="component" value="Unassembled WGS sequence"/>
</dbReference>
<accession>A0A0D2A5S9</accession>
<dbReference type="EMBL" id="KN847551">
    <property type="protein sequence ID" value="KIW02078.1"/>
    <property type="molecule type" value="Genomic_DNA"/>
</dbReference>
<dbReference type="InterPro" id="IPR013921">
    <property type="entry name" value="Mediator_Med20"/>
</dbReference>
<keyword evidence="3 4" id="KW-0539">Nucleus</keyword>
<dbReference type="Pfam" id="PF08612">
    <property type="entry name" value="Med20"/>
    <property type="match status" value="1"/>
</dbReference>
<evidence type="ECO:0000313" key="5">
    <source>
        <dbReference type="EMBL" id="KIW02078.1"/>
    </source>
</evidence>
<comment type="function">
    <text evidence="4">Component of the Mediator complex, a coactivator involved in the regulated transcription of nearly all RNA polymerase II-dependent genes. Mediator functions as a bridge to convey information from gene-specific regulatory proteins to the basal RNA polymerase II transcription machinery. Mediator is recruited to promoters by direct interactions with regulatory proteins and serves as a scaffold for the assembly of a functional preinitiation complex with RNA polymerase II and the general transcription factors.</text>
</comment>
<evidence type="ECO:0000256" key="3">
    <source>
        <dbReference type="ARBA" id="ARBA00023242"/>
    </source>
</evidence>
<sequence>MSTTAVICLSIDLQHAQELPSIKEKVLSKYPTATPHVWGLSLRSLRSTATTPDGKPSSDTQYVVRASHFHEETILAIDTGKDFSTVSIPSEEGDPFAKLLTEKFNTLWVMKMLLAVVNGTSYEIDGVTIRLGELRVPGQAQTVRGLLCYAASSLPQEKIAKALVTNVVESLGFAEAKKTYRTWPSKEKAQEIRLWCDALSQRP</sequence>
<keyword evidence="4" id="KW-0010">Activator</keyword>
<keyword evidence="6" id="KW-1185">Reference proteome</keyword>
<dbReference type="RefSeq" id="XP_016211947.1">
    <property type="nucleotide sequence ID" value="XM_016360235.1"/>
</dbReference>
<dbReference type="HOGENOM" id="CLU_1349821_0_0_1"/>
<dbReference type="OrthoDB" id="1854899at2759"/>
<organism evidence="5 6">
    <name type="scientific">Verruconis gallopava</name>
    <dbReference type="NCBI Taxonomy" id="253628"/>
    <lineage>
        <taxon>Eukaryota</taxon>
        <taxon>Fungi</taxon>
        <taxon>Dikarya</taxon>
        <taxon>Ascomycota</taxon>
        <taxon>Pezizomycotina</taxon>
        <taxon>Dothideomycetes</taxon>
        <taxon>Pleosporomycetidae</taxon>
        <taxon>Venturiales</taxon>
        <taxon>Sympoventuriaceae</taxon>
        <taxon>Verruconis</taxon>
    </lineage>
</organism>
<keyword evidence="4" id="KW-0805">Transcription regulation</keyword>
<comment type="subunit">
    <text evidence="4">Component of the Mediator complex.</text>
</comment>
<reference evidence="5 6" key="1">
    <citation type="submission" date="2015-01" db="EMBL/GenBank/DDBJ databases">
        <title>The Genome Sequence of Ochroconis gallopava CBS43764.</title>
        <authorList>
            <consortium name="The Broad Institute Genomics Platform"/>
            <person name="Cuomo C."/>
            <person name="de Hoog S."/>
            <person name="Gorbushina A."/>
            <person name="Stielow B."/>
            <person name="Teixiera M."/>
            <person name="Abouelleil A."/>
            <person name="Chapman S.B."/>
            <person name="Priest M."/>
            <person name="Young S.K."/>
            <person name="Wortman J."/>
            <person name="Nusbaum C."/>
            <person name="Birren B."/>
        </authorList>
    </citation>
    <scope>NUCLEOTIDE SEQUENCE [LARGE SCALE GENOMIC DNA]</scope>
    <source>
        <strain evidence="5 6">CBS 43764</strain>
    </source>
</reference>
<comment type="subcellular location">
    <subcellularLocation>
        <location evidence="1 4">Nucleus</location>
    </subcellularLocation>
</comment>
<dbReference type="GO" id="GO:0003712">
    <property type="term" value="F:transcription coregulator activity"/>
    <property type="evidence" value="ECO:0007669"/>
    <property type="project" value="InterPro"/>
</dbReference>
<dbReference type="STRING" id="253628.A0A0D2A5S9"/>
<evidence type="ECO:0000313" key="6">
    <source>
        <dbReference type="Proteomes" id="UP000053259"/>
    </source>
</evidence>
<keyword evidence="4" id="KW-0804">Transcription</keyword>
<gene>
    <name evidence="4" type="primary">MED20</name>
    <name evidence="5" type="ORF">PV09_06572</name>
</gene>
<comment type="similarity">
    <text evidence="2 4">Belongs to the Mediator complex subunit 20 family.</text>
</comment>
<proteinExistence type="inferred from homology"/>
<dbReference type="AlphaFoldDB" id="A0A0D2A5S9"/>